<proteinExistence type="predicted"/>
<protein>
    <submittedName>
        <fullName evidence="1">Uncharacterized protein</fullName>
    </submittedName>
</protein>
<dbReference type="EMBL" id="CP147711">
    <property type="protein sequence ID" value="WXC82101.1"/>
    <property type="molecule type" value="Genomic_DNA"/>
</dbReference>
<reference evidence="1" key="2">
    <citation type="submission" date="2024-03" db="EMBL/GenBank/DDBJ databases">
        <authorList>
            <person name="Bromfield E.S.P."/>
            <person name="Cloutier S."/>
        </authorList>
    </citation>
    <scope>NUCLEOTIDE SEQUENCE</scope>
    <source>
        <strain evidence="1">5S5</strain>
    </source>
</reference>
<evidence type="ECO:0000313" key="2">
    <source>
        <dbReference type="Proteomes" id="UP001432046"/>
    </source>
</evidence>
<dbReference type="RefSeq" id="WP_084518732.1">
    <property type="nucleotide sequence ID" value="NZ_CP088288.1"/>
</dbReference>
<keyword evidence="2" id="KW-1185">Reference proteome</keyword>
<organism evidence="1 2">
    <name type="scientific">Bradyrhizobium septentrionale</name>
    <dbReference type="NCBI Taxonomy" id="1404411"/>
    <lineage>
        <taxon>Bacteria</taxon>
        <taxon>Pseudomonadati</taxon>
        <taxon>Pseudomonadota</taxon>
        <taxon>Alphaproteobacteria</taxon>
        <taxon>Hyphomicrobiales</taxon>
        <taxon>Nitrobacteraceae</taxon>
        <taxon>Bradyrhizobium</taxon>
    </lineage>
</organism>
<dbReference type="Proteomes" id="UP001432046">
    <property type="component" value="Chromosome"/>
</dbReference>
<sequence length="84" mass="9308">MTYSSTQLLTDLRSLCGSTLTKIYNADVQWVIGFLTGFAHFKDKDLLKNTDYDAVAAYVDQKCKLKPLALIFDAAAELGEDLAK</sequence>
<gene>
    <name evidence="1" type="ORF">WDK88_11155</name>
</gene>
<evidence type="ECO:0000313" key="1">
    <source>
        <dbReference type="EMBL" id="WXC82101.1"/>
    </source>
</evidence>
<reference evidence="1" key="1">
    <citation type="journal article" date="2021" name="Int. J. Syst. Evol. Microbiol.">
        <title>Bradyrhizobium septentrionale sp. nov. (sv. septentrionale) and Bradyrhizobium quebecense sp. nov. (sv. septentrionale) associated with legumes native to Canada possess rearranged symbiosis genes and numerous insertion sequences.</title>
        <authorList>
            <person name="Bromfield E.S.P."/>
            <person name="Cloutier S."/>
        </authorList>
    </citation>
    <scope>NUCLEOTIDE SEQUENCE</scope>
    <source>
        <strain evidence="1">5S5</strain>
    </source>
</reference>
<name>A0ABZ2P779_9BRAD</name>
<accession>A0ABZ2P779</accession>